<dbReference type="EMBL" id="JAAKFY010000009">
    <property type="protein sequence ID" value="KAF3852851.1"/>
    <property type="molecule type" value="Genomic_DNA"/>
</dbReference>
<keyword evidence="3" id="KW-1185">Reference proteome</keyword>
<name>A0A7J5YWF9_DISMA</name>
<comment type="caution">
    <text evidence="1">The sequence shown here is derived from an EMBL/GenBank/DDBJ whole genome shotgun (WGS) entry which is preliminary data.</text>
</comment>
<proteinExistence type="predicted"/>
<organism evidence="1 3">
    <name type="scientific">Dissostichus mawsoni</name>
    <name type="common">Antarctic cod</name>
    <dbReference type="NCBI Taxonomy" id="36200"/>
    <lineage>
        <taxon>Eukaryota</taxon>
        <taxon>Metazoa</taxon>
        <taxon>Chordata</taxon>
        <taxon>Craniata</taxon>
        <taxon>Vertebrata</taxon>
        <taxon>Euteleostomi</taxon>
        <taxon>Actinopterygii</taxon>
        <taxon>Neopterygii</taxon>
        <taxon>Teleostei</taxon>
        <taxon>Neoteleostei</taxon>
        <taxon>Acanthomorphata</taxon>
        <taxon>Eupercaria</taxon>
        <taxon>Perciformes</taxon>
        <taxon>Notothenioidei</taxon>
        <taxon>Nototheniidae</taxon>
        <taxon>Dissostichus</taxon>
    </lineage>
</organism>
<accession>A0A7J5YWF9</accession>
<evidence type="ECO:0000313" key="3">
    <source>
        <dbReference type="Proteomes" id="UP000518266"/>
    </source>
</evidence>
<reference evidence="1 3" key="1">
    <citation type="submission" date="2020-03" db="EMBL/GenBank/DDBJ databases">
        <title>Dissostichus mawsoni Genome sequencing and assembly.</title>
        <authorList>
            <person name="Park H."/>
        </authorList>
    </citation>
    <scope>NUCLEOTIDE SEQUENCE [LARGE SCALE GENOMIC DNA]</scope>
    <source>
        <strain evidence="1">DM0001</strain>
        <tissue evidence="1">Muscle</tissue>
    </source>
</reference>
<sequence>MSVANWSLHFLVKKHLIVIHHVFQQHVRPEETGQDFKVQGSQHRVQSHSGGPHSRLHEPARHDLQHVWTDAQAEVVCLDRGVLLVHQLCKLQKFRGHQTDDEQLHAFHLSGRHVLPPEPTANVSAMVTESQSQKSRK</sequence>
<evidence type="ECO:0000313" key="2">
    <source>
        <dbReference type="EMBL" id="KAF3852851.1"/>
    </source>
</evidence>
<evidence type="ECO:0000313" key="1">
    <source>
        <dbReference type="EMBL" id="KAF3852847.1"/>
    </source>
</evidence>
<protein>
    <submittedName>
        <fullName evidence="1">Uncharacterized protein</fullName>
    </submittedName>
</protein>
<dbReference type="AlphaFoldDB" id="A0A7J5YWF9"/>
<dbReference type="EMBL" id="JAAKFY010000009">
    <property type="protein sequence ID" value="KAF3852847.1"/>
    <property type="molecule type" value="Genomic_DNA"/>
</dbReference>
<dbReference type="Proteomes" id="UP000518266">
    <property type="component" value="Unassembled WGS sequence"/>
</dbReference>
<gene>
    <name evidence="1" type="ORF">F7725_006202</name>
    <name evidence="2" type="ORF">F7725_006206</name>
</gene>
<dbReference type="OrthoDB" id="284718at2759"/>